<dbReference type="AlphaFoldDB" id="K1Z4B4"/>
<protein>
    <submittedName>
        <fullName evidence="1">Uncharacterized protein</fullName>
    </submittedName>
</protein>
<reference evidence="1" key="1">
    <citation type="journal article" date="2012" name="Science">
        <title>Fermentation, hydrogen, and sulfur metabolism in multiple uncultivated bacterial phyla.</title>
        <authorList>
            <person name="Wrighton K.C."/>
            <person name="Thomas B.C."/>
            <person name="Sharon I."/>
            <person name="Miller C.S."/>
            <person name="Castelle C.J."/>
            <person name="VerBerkmoes N.C."/>
            <person name="Wilkins M.J."/>
            <person name="Hettich R.L."/>
            <person name="Lipton M.S."/>
            <person name="Williams K.H."/>
            <person name="Long P.E."/>
            <person name="Banfield J.F."/>
        </authorList>
    </citation>
    <scope>NUCLEOTIDE SEQUENCE [LARGE SCALE GENOMIC DNA]</scope>
</reference>
<evidence type="ECO:0000313" key="1">
    <source>
        <dbReference type="EMBL" id="EKD44096.1"/>
    </source>
</evidence>
<name>K1Z4B4_9BACT</name>
<proteinExistence type="predicted"/>
<dbReference type="EMBL" id="AMFJ01028970">
    <property type="protein sequence ID" value="EKD44096.1"/>
    <property type="molecule type" value="Genomic_DNA"/>
</dbReference>
<gene>
    <name evidence="1" type="ORF">ACD_71C00239G0002</name>
</gene>
<accession>K1Z4B4</accession>
<sequence length="195" mass="22977">MLENTFYLTWEDKISPIKIVIEWFLSKSIPGAKECIFLFIEDTKSPHSIEMVYAISSPFLVTGKHHFRIWMRRESVSLFKEFFFDFLVVIYLSVENNRQVFAFMFYKSIVTCSKSLIVEHWLVSGRGEVDNGKSHLSESKCFFSYGFHKNPLIIGSAMFDGSIHTIQKPFRFFQRYIGFYKTVYPTHETILLDMI</sequence>
<organism evidence="1">
    <name type="scientific">uncultured bacterium</name>
    <name type="common">gcode 4</name>
    <dbReference type="NCBI Taxonomy" id="1234023"/>
    <lineage>
        <taxon>Bacteria</taxon>
        <taxon>environmental samples</taxon>
    </lineage>
</organism>
<comment type="caution">
    <text evidence="1">The sequence shown here is derived from an EMBL/GenBank/DDBJ whole genome shotgun (WGS) entry which is preliminary data.</text>
</comment>